<accession>S7PER7</accession>
<evidence type="ECO:0000256" key="6">
    <source>
        <dbReference type="ARBA" id="ARBA00022833"/>
    </source>
</evidence>
<evidence type="ECO:0000313" key="19">
    <source>
        <dbReference type="EMBL" id="EPQ08938.1"/>
    </source>
</evidence>
<evidence type="ECO:0000256" key="5">
    <source>
        <dbReference type="ARBA" id="ARBA00022771"/>
    </source>
</evidence>
<evidence type="ECO:0000256" key="1">
    <source>
        <dbReference type="ARBA" id="ARBA00004245"/>
    </source>
</evidence>
<keyword evidence="7" id="KW-0072">Autophagy</keyword>
<dbReference type="GO" id="GO:0008270">
    <property type="term" value="F:zinc ion binding"/>
    <property type="evidence" value="ECO:0007669"/>
    <property type="project" value="UniProtKB-KW"/>
</dbReference>
<evidence type="ECO:0000256" key="17">
    <source>
        <dbReference type="SAM" id="Coils"/>
    </source>
</evidence>
<dbReference type="PANTHER" id="PTHR31915">
    <property type="entry name" value="SKICH DOMAIN-CONTAINING PROTEIN"/>
    <property type="match status" value="1"/>
</dbReference>
<dbReference type="CDD" id="cd21968">
    <property type="entry name" value="Zn-C2H2_CALCOCO2"/>
    <property type="match status" value="1"/>
</dbReference>
<dbReference type="Gene3D" id="6.20.250.40">
    <property type="match status" value="1"/>
</dbReference>
<evidence type="ECO:0000256" key="2">
    <source>
        <dbReference type="ARBA" id="ARBA00004556"/>
    </source>
</evidence>
<evidence type="ECO:0000313" key="20">
    <source>
        <dbReference type="Proteomes" id="UP000052978"/>
    </source>
</evidence>
<dbReference type="Pfam" id="PF17751">
    <property type="entry name" value="SKICH"/>
    <property type="match status" value="1"/>
</dbReference>
<evidence type="ECO:0000256" key="13">
    <source>
        <dbReference type="ARBA" id="ARBA00037963"/>
    </source>
</evidence>
<evidence type="ECO:0000256" key="16">
    <source>
        <dbReference type="PROSITE-ProRule" id="PRU01253"/>
    </source>
</evidence>
<dbReference type="InterPro" id="IPR041611">
    <property type="entry name" value="SKICH"/>
</dbReference>
<dbReference type="GO" id="GO:0098792">
    <property type="term" value="P:xenophagy"/>
    <property type="evidence" value="ECO:0007669"/>
    <property type="project" value="TreeGrafter"/>
</dbReference>
<evidence type="ECO:0000256" key="11">
    <source>
        <dbReference type="ARBA" id="ARBA00023329"/>
    </source>
</evidence>
<keyword evidence="10" id="KW-0206">Cytoskeleton</keyword>
<evidence type="ECO:0000256" key="3">
    <source>
        <dbReference type="ARBA" id="ARBA00022490"/>
    </source>
</evidence>
<keyword evidence="5 16" id="KW-0863">Zinc-finger</keyword>
<keyword evidence="4" id="KW-0479">Metal-binding</keyword>
<dbReference type="GO" id="GO:0016605">
    <property type="term" value="C:PML body"/>
    <property type="evidence" value="ECO:0007669"/>
    <property type="project" value="TreeGrafter"/>
</dbReference>
<feature type="coiled-coil region" evidence="17">
    <location>
        <begin position="355"/>
        <end position="423"/>
    </location>
</feature>
<dbReference type="InterPro" id="IPR041641">
    <property type="entry name" value="CALCOCO1/2_Zn_UBZ1"/>
</dbReference>
<dbReference type="Proteomes" id="UP000052978">
    <property type="component" value="Unassembled WGS sequence"/>
</dbReference>
<dbReference type="GO" id="GO:0048471">
    <property type="term" value="C:perinuclear region of cytoplasm"/>
    <property type="evidence" value="ECO:0007669"/>
    <property type="project" value="UniProtKB-SubCell"/>
</dbReference>
<evidence type="ECO:0000256" key="14">
    <source>
        <dbReference type="ARBA" id="ARBA00040931"/>
    </source>
</evidence>
<dbReference type="EMBL" id="KE162609">
    <property type="protein sequence ID" value="EPQ08938.1"/>
    <property type="molecule type" value="Genomic_DNA"/>
</dbReference>
<dbReference type="PANTHER" id="PTHR31915:SF4">
    <property type="entry name" value="CALCIUM-BINDING AND COILED-COIL DOMAIN-CONTAINING PROTEIN 2"/>
    <property type="match status" value="1"/>
</dbReference>
<dbReference type="GO" id="GO:0000421">
    <property type="term" value="C:autophagosome membrane"/>
    <property type="evidence" value="ECO:0007669"/>
    <property type="project" value="UniProtKB-SubCell"/>
</dbReference>
<dbReference type="PROSITE" id="PS51905">
    <property type="entry name" value="ZF_UBZ1"/>
    <property type="match status" value="1"/>
</dbReference>
<proteinExistence type="inferred from homology"/>
<dbReference type="GO" id="GO:1901098">
    <property type="term" value="P:positive regulation of autophagosome maturation"/>
    <property type="evidence" value="ECO:0007669"/>
    <property type="project" value="TreeGrafter"/>
</dbReference>
<sequence length="593" mass="68683">MGSALPWVLGSAPLPYPVLLRRRRLLPLDPAMEETVGDPPTSAVLLDHCHFSQVIFNSVEKFYVPGGDVTCYYTLTEHFTPRRKDWIGIFRVGWKTTREYYTFMWVTLPVDPNNISTKHQEVQFKAYYLPKDDEYYQFCYVDQDGLVRGASIPFQFRPENEEDILVVTTQGEVEEIEQNNKELRKENQELKDSCVSLQKQNSDMQAELQKKQEELETLKSINKKLGQKVEEQKDIWETELLQLKEQNQKLSSENEKMGVRVDQLQAQLSTQEKEMEKLVQEAQDKTEQLECLKKENFLSLMEQRKHQQKLEKTVEELKKQEAIATKKEQELTACLSLDGYMEGSLQKGRDGVYTQAQLSTQEKEMEKLVQEAQDKTEQLECLEKENGHLFLSLKEQRKHQQKLEKTVEELKKQEAIATKKEQELTACLSLNGYMEGCLQKGRDRVYIQDENFDLSKRLSENKMICTVLQREKERLEGENDLLKRDNFRLMSYMGLECDSLPFQAPTSDQGGAGQHPGLVFGNPYFGIQESSAPSLRTIKKCPTCKSNLADDVFDHISQQQPMETLSLDCPICDKSFSANEKQIFEDHVFCHTL</sequence>
<dbReference type="InterPro" id="IPR051002">
    <property type="entry name" value="UBA_autophagy_assoc_protein"/>
</dbReference>
<name>S7PER7_MYOBR</name>
<dbReference type="AlphaFoldDB" id="S7PER7"/>
<evidence type="ECO:0000256" key="12">
    <source>
        <dbReference type="ARBA" id="ARBA00037854"/>
    </source>
</evidence>
<protein>
    <recommendedName>
        <fullName evidence="14">Calcium-binding and coiled-coil domain-containing protein 2</fullName>
    </recommendedName>
    <alternativeName>
        <fullName evidence="15">Nuclear domain 10 protein NDP52</fullName>
    </alternativeName>
</protein>
<keyword evidence="20" id="KW-1185">Reference proteome</keyword>
<evidence type="ECO:0000259" key="18">
    <source>
        <dbReference type="PROSITE" id="PS51905"/>
    </source>
</evidence>
<organism evidence="19 20">
    <name type="scientific">Myotis brandtii</name>
    <name type="common">Brandt's bat</name>
    <dbReference type="NCBI Taxonomy" id="109478"/>
    <lineage>
        <taxon>Eukaryota</taxon>
        <taxon>Metazoa</taxon>
        <taxon>Chordata</taxon>
        <taxon>Craniata</taxon>
        <taxon>Vertebrata</taxon>
        <taxon>Euteleostomi</taxon>
        <taxon>Mammalia</taxon>
        <taxon>Eutheria</taxon>
        <taxon>Laurasiatheria</taxon>
        <taxon>Chiroptera</taxon>
        <taxon>Yangochiroptera</taxon>
        <taxon>Vespertilionidae</taxon>
        <taxon>Myotis</taxon>
    </lineage>
</organism>
<dbReference type="FunFam" id="2.60.40.2840:FF:000002">
    <property type="entry name" value="Tax1-binding protein 1 isoform 2"/>
    <property type="match status" value="1"/>
</dbReference>
<dbReference type="Gene3D" id="2.60.40.2840">
    <property type="match status" value="1"/>
</dbReference>
<evidence type="ECO:0000256" key="9">
    <source>
        <dbReference type="ARBA" id="ARBA00023136"/>
    </source>
</evidence>
<dbReference type="GO" id="GO:0031410">
    <property type="term" value="C:cytoplasmic vesicle"/>
    <property type="evidence" value="ECO:0007669"/>
    <property type="project" value="UniProtKB-KW"/>
</dbReference>
<comment type="similarity">
    <text evidence="13">Belongs to the CALCOCO family.</text>
</comment>
<reference evidence="19 20" key="1">
    <citation type="journal article" date="2013" name="Nat. Commun.">
        <title>Genome analysis reveals insights into physiology and longevity of the Brandt's bat Myotis brandtii.</title>
        <authorList>
            <person name="Seim I."/>
            <person name="Fang X."/>
            <person name="Xiong Z."/>
            <person name="Lobanov A.V."/>
            <person name="Huang Z."/>
            <person name="Ma S."/>
            <person name="Feng Y."/>
            <person name="Turanov A.A."/>
            <person name="Zhu Y."/>
            <person name="Lenz T.L."/>
            <person name="Gerashchenko M.V."/>
            <person name="Fan D."/>
            <person name="Hee Yim S."/>
            <person name="Yao X."/>
            <person name="Jordan D."/>
            <person name="Xiong Y."/>
            <person name="Ma Y."/>
            <person name="Lyapunov A.N."/>
            <person name="Chen G."/>
            <person name="Kulakova O.I."/>
            <person name="Sun Y."/>
            <person name="Lee S.G."/>
            <person name="Bronson R.T."/>
            <person name="Moskalev A.A."/>
            <person name="Sunyaev S.R."/>
            <person name="Zhang G."/>
            <person name="Krogh A."/>
            <person name="Wang J."/>
            <person name="Gladyshev V.N."/>
        </authorList>
    </citation>
    <scope>NUCLEOTIDE SEQUENCE [LARGE SCALE GENOMIC DNA]</scope>
</reference>
<evidence type="ECO:0000256" key="15">
    <source>
        <dbReference type="ARBA" id="ARBA00041519"/>
    </source>
</evidence>
<feature type="coiled-coil region" evidence="17">
    <location>
        <begin position="166"/>
        <end position="330"/>
    </location>
</feature>
<evidence type="ECO:0000256" key="4">
    <source>
        <dbReference type="ARBA" id="ARBA00022723"/>
    </source>
</evidence>
<evidence type="ECO:0000256" key="7">
    <source>
        <dbReference type="ARBA" id="ARBA00023006"/>
    </source>
</evidence>
<keyword evidence="6" id="KW-0862">Zinc</keyword>
<gene>
    <name evidence="19" type="ORF">D623_10017026</name>
</gene>
<keyword evidence="3" id="KW-0963">Cytoplasm</keyword>
<keyword evidence="9" id="KW-0472">Membrane</keyword>
<evidence type="ECO:0000256" key="8">
    <source>
        <dbReference type="ARBA" id="ARBA00023054"/>
    </source>
</evidence>
<comment type="subcellular location">
    <subcellularLocation>
        <location evidence="1">Cytoplasm</location>
        <location evidence="1">Cytoskeleton</location>
    </subcellularLocation>
    <subcellularLocation>
        <location evidence="2">Cytoplasm</location>
        <location evidence="2">Perinuclear region</location>
    </subcellularLocation>
    <subcellularLocation>
        <location evidence="12">Cytoplasmic vesicle</location>
        <location evidence="12">Autophagosome membrane</location>
        <topology evidence="12">Peripheral membrane protein</topology>
    </subcellularLocation>
</comment>
<dbReference type="GO" id="GO:0005856">
    <property type="term" value="C:cytoskeleton"/>
    <property type="evidence" value="ECO:0007669"/>
    <property type="project" value="UniProtKB-SubCell"/>
</dbReference>
<feature type="domain" description="UBZ1-type" evidence="18">
    <location>
        <begin position="566"/>
        <end position="591"/>
    </location>
</feature>
<keyword evidence="8 17" id="KW-0175">Coiled coil</keyword>
<keyword evidence="11" id="KW-0968">Cytoplasmic vesicle</keyword>
<dbReference type="eggNOG" id="ENOG502QT1M">
    <property type="taxonomic scope" value="Eukaryota"/>
</dbReference>
<evidence type="ECO:0000256" key="10">
    <source>
        <dbReference type="ARBA" id="ARBA00023212"/>
    </source>
</evidence>